<dbReference type="GO" id="GO:0008519">
    <property type="term" value="F:ammonium channel activity"/>
    <property type="evidence" value="ECO:0007669"/>
    <property type="project" value="InterPro"/>
</dbReference>
<comment type="subcellular location">
    <subcellularLocation>
        <location evidence="8">Cell membrane</location>
        <topology evidence="8">Multi-pass membrane protein</topology>
    </subcellularLocation>
    <subcellularLocation>
        <location evidence="1">Membrane</location>
        <topology evidence="1">Multi-pass membrane protein</topology>
    </subcellularLocation>
</comment>
<dbReference type="InterPro" id="IPR029020">
    <property type="entry name" value="Ammonium/urea_transptr"/>
</dbReference>
<feature type="transmembrane region" description="Helical" evidence="8">
    <location>
        <begin position="83"/>
        <end position="103"/>
    </location>
</feature>
<dbReference type="Proteomes" id="UP000002588">
    <property type="component" value="Chromosome"/>
</dbReference>
<dbReference type="EMBL" id="AM406670">
    <property type="protein sequence ID" value="CAL95631.1"/>
    <property type="molecule type" value="Genomic_DNA"/>
</dbReference>
<feature type="transmembrane region" description="Helical" evidence="8">
    <location>
        <begin position="52"/>
        <end position="71"/>
    </location>
</feature>
<feature type="transmembrane region" description="Helical" evidence="8">
    <location>
        <begin position="147"/>
        <end position="168"/>
    </location>
</feature>
<dbReference type="InterPro" id="IPR001905">
    <property type="entry name" value="Ammonium_transpt"/>
</dbReference>
<name>A1K9X6_AZOSB</name>
<dbReference type="STRING" id="62928.azo3015"/>
<feature type="transmembrane region" description="Helical" evidence="8">
    <location>
        <begin position="208"/>
        <end position="233"/>
    </location>
</feature>
<dbReference type="Pfam" id="PF00909">
    <property type="entry name" value="Ammonium_transp"/>
    <property type="match status" value="1"/>
</dbReference>
<dbReference type="KEGG" id="azo:azo3015"/>
<keyword evidence="3 8" id="KW-0813">Transport</keyword>
<evidence type="ECO:0000256" key="5">
    <source>
        <dbReference type="ARBA" id="ARBA00022989"/>
    </source>
</evidence>
<keyword evidence="4 8" id="KW-0812">Transmembrane</keyword>
<feature type="transmembrane region" description="Helical" evidence="8">
    <location>
        <begin position="309"/>
        <end position="330"/>
    </location>
</feature>
<evidence type="ECO:0000313" key="12">
    <source>
        <dbReference type="Proteomes" id="UP000002588"/>
    </source>
</evidence>
<evidence type="ECO:0000256" key="4">
    <source>
        <dbReference type="ARBA" id="ARBA00022692"/>
    </source>
</evidence>
<organism evidence="11 12">
    <name type="scientific">Azoarcus sp. (strain BH72)</name>
    <dbReference type="NCBI Taxonomy" id="418699"/>
    <lineage>
        <taxon>Bacteria</taxon>
        <taxon>Pseudomonadati</taxon>
        <taxon>Pseudomonadota</taxon>
        <taxon>Betaproteobacteria</taxon>
        <taxon>Rhodocyclales</taxon>
        <taxon>Zoogloeaceae</taxon>
        <taxon>Azoarcus</taxon>
    </lineage>
</organism>
<keyword evidence="7 8" id="KW-0924">Ammonia transport</keyword>
<evidence type="ECO:0000259" key="10">
    <source>
        <dbReference type="Pfam" id="PF00909"/>
    </source>
</evidence>
<feature type="transmembrane region" description="Helical" evidence="8">
    <location>
        <begin position="364"/>
        <end position="383"/>
    </location>
</feature>
<feature type="transmembrane region" description="Helical" evidence="8">
    <location>
        <begin position="403"/>
        <end position="421"/>
    </location>
</feature>
<keyword evidence="9" id="KW-0732">Signal</keyword>
<comment type="similarity">
    <text evidence="2 8">Belongs to the ammonia transporter channel (TC 1.A.11.2) family.</text>
</comment>
<reference evidence="11 12" key="1">
    <citation type="journal article" date="2006" name="Nat. Biotechnol.">
        <title>Complete genome of the mutualistic, N2-fixing grass endophyte Azoarcus sp. strain BH72.</title>
        <authorList>
            <person name="Krause A."/>
            <person name="Ramakumar A."/>
            <person name="Bartels D."/>
            <person name="Battistoni F."/>
            <person name="Bekel T."/>
            <person name="Boch J."/>
            <person name="Boehm M."/>
            <person name="Friedrich F."/>
            <person name="Hurek T."/>
            <person name="Krause L."/>
            <person name="Linke B."/>
            <person name="McHardy A.C."/>
            <person name="Sarkar A."/>
            <person name="Schneiker S."/>
            <person name="Syed A.A."/>
            <person name="Thauer R."/>
            <person name="Vorhoelter F.-J."/>
            <person name="Weidner S."/>
            <person name="Puehler A."/>
            <person name="Reinhold-Hurek B."/>
            <person name="Kaiser O."/>
            <person name="Goesmann A."/>
        </authorList>
    </citation>
    <scope>NUCLEOTIDE SEQUENCE [LARGE SCALE GENOMIC DNA]</scope>
    <source>
        <strain evidence="11 12">BH72</strain>
    </source>
</reference>
<evidence type="ECO:0000256" key="7">
    <source>
        <dbReference type="ARBA" id="ARBA00023177"/>
    </source>
</evidence>
<keyword evidence="12" id="KW-1185">Reference proteome</keyword>
<feature type="transmembrane region" description="Helical" evidence="8">
    <location>
        <begin position="175"/>
        <end position="196"/>
    </location>
</feature>
<dbReference type="SUPFAM" id="SSF111352">
    <property type="entry name" value="Ammonium transporter"/>
    <property type="match status" value="1"/>
</dbReference>
<accession>A1K9X6</accession>
<sequence>MNDVQFPTAAAARPHPRGTAATAALLMLGLSGTALAQEAAPATLNSGDTAWMMVSSVLVLMMLVPGLALFYGGMVRAKNVLSVFTQCFGVAGVIGMLWVIYGYSIFSDTTGMEAGVVNLHSFIGGFKQAMLANIDRASLTASIPESVFATFQMTFALITPVIIAGSFAERMKFSAVLLFTALWFTFCYAPLAHMAWSGPGGLLWDWGILEFAGGTVVHINAGVAGLVAALVLGRRRGYPHVAMPPHNLGFALAGAALLWVGWFGFNVGSAVAANENAGMAMLTTQIAACAGVVGWLVVEWLKAGKPSALGAASGALAGLVAITPACGFVGPSGALYMGLITGAVCFFAIGWLKRKLGYDDSLDAFGLHGIGGIVGSLLTGVFASKSLGGFQDIEIASQVQIQAQSVLFTVLYCAIVTWVLLKLTGLVTRGLRVSADDEQEGLDQSQHNERAYNV</sequence>
<dbReference type="AlphaFoldDB" id="A1K9X6"/>
<keyword evidence="5 8" id="KW-1133">Transmembrane helix</keyword>
<feature type="transmembrane region" description="Helical" evidence="8">
    <location>
        <begin position="277"/>
        <end position="297"/>
    </location>
</feature>
<gene>
    <name evidence="11" type="primary">amtY</name>
    <name evidence="11" type="ordered locus">azo3015</name>
</gene>
<evidence type="ECO:0000256" key="9">
    <source>
        <dbReference type="SAM" id="SignalP"/>
    </source>
</evidence>
<dbReference type="PANTHER" id="PTHR43029">
    <property type="entry name" value="AMMONIUM TRANSPORTER MEP2"/>
    <property type="match status" value="1"/>
</dbReference>
<feature type="transmembrane region" description="Helical" evidence="8">
    <location>
        <begin position="336"/>
        <end position="352"/>
    </location>
</feature>
<dbReference type="InterPro" id="IPR024041">
    <property type="entry name" value="NH4_transpt_AmtB-like_dom"/>
</dbReference>
<feature type="signal peptide" evidence="9">
    <location>
        <begin position="1"/>
        <end position="36"/>
    </location>
</feature>
<evidence type="ECO:0000256" key="1">
    <source>
        <dbReference type="ARBA" id="ARBA00004141"/>
    </source>
</evidence>
<feature type="domain" description="Ammonium transporter AmtB-like" evidence="10">
    <location>
        <begin position="50"/>
        <end position="452"/>
    </location>
</feature>
<dbReference type="NCBIfam" id="TIGR00836">
    <property type="entry name" value="amt"/>
    <property type="match status" value="1"/>
</dbReference>
<evidence type="ECO:0000256" key="3">
    <source>
        <dbReference type="ARBA" id="ARBA00022448"/>
    </source>
</evidence>
<feature type="chain" id="PRO_5002635951" description="Ammonium transporter" evidence="9">
    <location>
        <begin position="37"/>
        <end position="454"/>
    </location>
</feature>
<proteinExistence type="inferred from homology"/>
<evidence type="ECO:0000313" key="11">
    <source>
        <dbReference type="EMBL" id="CAL95631.1"/>
    </source>
</evidence>
<evidence type="ECO:0000256" key="6">
    <source>
        <dbReference type="ARBA" id="ARBA00023136"/>
    </source>
</evidence>
<dbReference type="HOGENOM" id="CLU_000445_33_0_4"/>
<dbReference type="Gene3D" id="1.10.3430.10">
    <property type="entry name" value="Ammonium transporter AmtB like domains"/>
    <property type="match status" value="1"/>
</dbReference>
<keyword evidence="6 8" id="KW-0472">Membrane</keyword>
<protein>
    <recommendedName>
        <fullName evidence="8">Ammonium transporter</fullName>
    </recommendedName>
</protein>
<dbReference type="RefSeq" id="WP_011766740.1">
    <property type="nucleotide sequence ID" value="NC_008702.1"/>
</dbReference>
<dbReference type="eggNOG" id="COG0004">
    <property type="taxonomic scope" value="Bacteria"/>
</dbReference>
<dbReference type="PANTHER" id="PTHR43029:SF10">
    <property type="entry name" value="AMMONIUM TRANSPORTER MEP2"/>
    <property type="match status" value="1"/>
</dbReference>
<evidence type="ECO:0000256" key="2">
    <source>
        <dbReference type="ARBA" id="ARBA00005887"/>
    </source>
</evidence>
<evidence type="ECO:0000256" key="8">
    <source>
        <dbReference type="RuleBase" id="RU362002"/>
    </source>
</evidence>
<dbReference type="GO" id="GO:0005886">
    <property type="term" value="C:plasma membrane"/>
    <property type="evidence" value="ECO:0007669"/>
    <property type="project" value="UniProtKB-SubCell"/>
</dbReference>
<feature type="transmembrane region" description="Helical" evidence="8">
    <location>
        <begin position="245"/>
        <end position="265"/>
    </location>
</feature>